<keyword evidence="9 10" id="KW-0807">Transducer</keyword>
<evidence type="ECO:0000256" key="1">
    <source>
        <dbReference type="ARBA" id="ARBA00004651"/>
    </source>
</evidence>
<evidence type="ECO:0000259" key="13">
    <source>
        <dbReference type="PROSITE" id="PS50262"/>
    </source>
</evidence>
<evidence type="ECO:0000313" key="14">
    <source>
        <dbReference type="EMBL" id="RWS12400.1"/>
    </source>
</evidence>
<evidence type="ECO:0000256" key="7">
    <source>
        <dbReference type="ARBA" id="ARBA00023136"/>
    </source>
</evidence>
<keyword evidence="6 10" id="KW-0297">G-protein coupled receptor</keyword>
<feature type="transmembrane region" description="Helical" evidence="12">
    <location>
        <begin position="132"/>
        <end position="158"/>
    </location>
</feature>
<keyword evidence="7 12" id="KW-0472">Membrane</keyword>
<evidence type="ECO:0000256" key="10">
    <source>
        <dbReference type="RuleBase" id="RU000688"/>
    </source>
</evidence>
<dbReference type="InterPro" id="IPR017452">
    <property type="entry name" value="GPCR_Rhodpsn_7TM"/>
</dbReference>
<accession>A0A443RAX5</accession>
<name>A0A443RAX5_9ACAR</name>
<feature type="domain" description="G-protein coupled receptors family 1 profile" evidence="13">
    <location>
        <begin position="72"/>
        <end position="320"/>
    </location>
</feature>
<evidence type="ECO:0000313" key="15">
    <source>
        <dbReference type="Proteomes" id="UP000285301"/>
    </source>
</evidence>
<dbReference type="PANTHER" id="PTHR24229">
    <property type="entry name" value="NEUROPEPTIDES RECEPTOR"/>
    <property type="match status" value="1"/>
</dbReference>
<evidence type="ECO:0000256" key="4">
    <source>
        <dbReference type="ARBA" id="ARBA00022692"/>
    </source>
</evidence>
<reference evidence="14 15" key="1">
    <citation type="journal article" date="2018" name="Gigascience">
        <title>Genomes of trombidid mites reveal novel predicted allergens and laterally-transferred genes associated with secondary metabolism.</title>
        <authorList>
            <person name="Dong X."/>
            <person name="Chaisiri K."/>
            <person name="Xia D."/>
            <person name="Armstrong S.D."/>
            <person name="Fang Y."/>
            <person name="Donnelly M.J."/>
            <person name="Kadowaki T."/>
            <person name="McGarry J.W."/>
            <person name="Darby A.C."/>
            <person name="Makepeace B.L."/>
        </authorList>
    </citation>
    <scope>NUCLEOTIDE SEQUENCE [LARGE SCALE GENOMIC DNA]</scope>
    <source>
        <strain evidence="14">UoL-WK</strain>
    </source>
</reference>
<dbReference type="EMBL" id="NCKU01001335">
    <property type="protein sequence ID" value="RWS12400.1"/>
    <property type="molecule type" value="Genomic_DNA"/>
</dbReference>
<keyword evidence="15" id="KW-1185">Reference proteome</keyword>
<keyword evidence="4 10" id="KW-0812">Transmembrane</keyword>
<dbReference type="GO" id="GO:0043005">
    <property type="term" value="C:neuron projection"/>
    <property type="evidence" value="ECO:0007669"/>
    <property type="project" value="TreeGrafter"/>
</dbReference>
<comment type="caution">
    <text evidence="14">The sequence shown here is derived from an EMBL/GenBank/DDBJ whole genome shotgun (WGS) entry which is preliminary data.</text>
</comment>
<evidence type="ECO:0000256" key="12">
    <source>
        <dbReference type="SAM" id="Phobius"/>
    </source>
</evidence>
<dbReference type="Pfam" id="PF00001">
    <property type="entry name" value="7tm_1"/>
    <property type="match status" value="1"/>
</dbReference>
<dbReference type="GO" id="GO:0005886">
    <property type="term" value="C:plasma membrane"/>
    <property type="evidence" value="ECO:0007669"/>
    <property type="project" value="UniProtKB-SubCell"/>
</dbReference>
<feature type="region of interest" description="Disordered" evidence="11">
    <location>
        <begin position="348"/>
        <end position="378"/>
    </location>
</feature>
<dbReference type="InterPro" id="IPR000276">
    <property type="entry name" value="GPCR_Rhodpsn"/>
</dbReference>
<evidence type="ECO:0000256" key="3">
    <source>
        <dbReference type="ARBA" id="ARBA00022475"/>
    </source>
</evidence>
<feature type="transmembrane region" description="Helical" evidence="12">
    <location>
        <begin position="60"/>
        <end position="81"/>
    </location>
</feature>
<sequence>MNYFPTGYPYRNSTTKVITATTRIISTTTTTSKPNALLVLSNATNPYEQFDETIFTVFTVLYWLLCVIGFIGNALVIHIIAKNRKMQTITNIHICNLAIIDALIMLGLPLHLNKEWTYGYVMCKSYVSLTAITDFAGCLAIASLSLDRCFAICFPFAAVNYRTKFTAICFCATVWIISILFSAPVIYWSDLRVLNPNISTEETCNTFWGETDYMSGQEAFFLYTHILGFCFPFVVIVASYVMVLLKIRKTTFDQSARRVQKVTKFVAIVISVYLICWSPYWLIGIIYAISSIERSGPMLLPFITAEYISYMYSALNPLLYASVNPNFKVNLIKVFVCLLPRNVKVQSEDSDYGTDGGSMKMTVKKRRKAYEDQTFPEL</sequence>
<comment type="similarity">
    <text evidence="2 10">Belongs to the G-protein coupled receptor 1 family.</text>
</comment>
<dbReference type="PRINTS" id="PR00237">
    <property type="entry name" value="GPCRRHODOPSN"/>
</dbReference>
<feature type="transmembrane region" description="Helical" evidence="12">
    <location>
        <begin position="265"/>
        <end position="289"/>
    </location>
</feature>
<dbReference type="GO" id="GO:0042277">
    <property type="term" value="F:peptide binding"/>
    <property type="evidence" value="ECO:0007669"/>
    <property type="project" value="TreeGrafter"/>
</dbReference>
<dbReference type="Proteomes" id="UP000285301">
    <property type="component" value="Unassembled WGS sequence"/>
</dbReference>
<keyword evidence="3" id="KW-1003">Cell membrane</keyword>
<keyword evidence="5 12" id="KW-1133">Transmembrane helix</keyword>
<dbReference type="GO" id="GO:0004930">
    <property type="term" value="F:G protein-coupled receptor activity"/>
    <property type="evidence" value="ECO:0007669"/>
    <property type="project" value="UniProtKB-KW"/>
</dbReference>
<evidence type="ECO:0000256" key="8">
    <source>
        <dbReference type="ARBA" id="ARBA00023170"/>
    </source>
</evidence>
<organism evidence="14 15">
    <name type="scientific">Dinothrombium tinctorium</name>
    <dbReference type="NCBI Taxonomy" id="1965070"/>
    <lineage>
        <taxon>Eukaryota</taxon>
        <taxon>Metazoa</taxon>
        <taxon>Ecdysozoa</taxon>
        <taxon>Arthropoda</taxon>
        <taxon>Chelicerata</taxon>
        <taxon>Arachnida</taxon>
        <taxon>Acari</taxon>
        <taxon>Acariformes</taxon>
        <taxon>Trombidiformes</taxon>
        <taxon>Prostigmata</taxon>
        <taxon>Anystina</taxon>
        <taxon>Parasitengona</taxon>
        <taxon>Trombidioidea</taxon>
        <taxon>Trombidiidae</taxon>
        <taxon>Dinothrombium</taxon>
    </lineage>
</organism>
<dbReference type="OrthoDB" id="2101615at2759"/>
<evidence type="ECO:0000256" key="6">
    <source>
        <dbReference type="ARBA" id="ARBA00023040"/>
    </source>
</evidence>
<keyword evidence="8 10" id="KW-0675">Receptor</keyword>
<feature type="transmembrane region" description="Helical" evidence="12">
    <location>
        <begin position="165"/>
        <end position="187"/>
    </location>
</feature>
<evidence type="ECO:0000256" key="2">
    <source>
        <dbReference type="ARBA" id="ARBA00010663"/>
    </source>
</evidence>
<feature type="transmembrane region" description="Helical" evidence="12">
    <location>
        <begin position="93"/>
        <end position="112"/>
    </location>
</feature>
<evidence type="ECO:0000256" key="9">
    <source>
        <dbReference type="ARBA" id="ARBA00023224"/>
    </source>
</evidence>
<dbReference type="PROSITE" id="PS00237">
    <property type="entry name" value="G_PROTEIN_RECEP_F1_1"/>
    <property type="match status" value="1"/>
</dbReference>
<dbReference type="Gene3D" id="1.20.1070.10">
    <property type="entry name" value="Rhodopsin 7-helix transmembrane proteins"/>
    <property type="match status" value="1"/>
</dbReference>
<dbReference type="AlphaFoldDB" id="A0A443RAX5"/>
<feature type="transmembrane region" description="Helical" evidence="12">
    <location>
        <begin position="220"/>
        <end position="245"/>
    </location>
</feature>
<dbReference type="SUPFAM" id="SSF81321">
    <property type="entry name" value="Family A G protein-coupled receptor-like"/>
    <property type="match status" value="1"/>
</dbReference>
<dbReference type="PROSITE" id="PS50262">
    <property type="entry name" value="G_PROTEIN_RECEP_F1_2"/>
    <property type="match status" value="1"/>
</dbReference>
<dbReference type="STRING" id="1965070.A0A443RAX5"/>
<proteinExistence type="inferred from homology"/>
<evidence type="ECO:0000256" key="11">
    <source>
        <dbReference type="SAM" id="MobiDB-lite"/>
    </source>
</evidence>
<evidence type="ECO:0000256" key="5">
    <source>
        <dbReference type="ARBA" id="ARBA00022989"/>
    </source>
</evidence>
<protein>
    <submittedName>
        <fullName evidence="14">Somatostatin receptor type 5-like protein</fullName>
    </submittedName>
</protein>
<comment type="subcellular location">
    <subcellularLocation>
        <location evidence="1">Cell membrane</location>
        <topology evidence="1">Multi-pass membrane protein</topology>
    </subcellularLocation>
</comment>
<dbReference type="PANTHER" id="PTHR24229:SF40">
    <property type="entry name" value="ALLATOSTATIN C RECEPTOR 1-RELATED"/>
    <property type="match status" value="1"/>
</dbReference>
<dbReference type="SMART" id="SM01381">
    <property type="entry name" value="7TM_GPCR_Srsx"/>
    <property type="match status" value="1"/>
</dbReference>
<gene>
    <name evidence="14" type="ORF">B4U79_13396</name>
</gene>